<dbReference type="InterPro" id="IPR002933">
    <property type="entry name" value="Peptidase_M20"/>
</dbReference>
<dbReference type="InterPro" id="IPR017145">
    <property type="entry name" value="Aminobenzoyl-glu_utiliz_pB"/>
</dbReference>
<dbReference type="InterPro" id="IPR052030">
    <property type="entry name" value="Peptidase_M20/M20A_hydrolases"/>
</dbReference>
<dbReference type="Proteomes" id="UP000003947">
    <property type="component" value="Unassembled WGS sequence"/>
</dbReference>
<dbReference type="GO" id="GO:0046657">
    <property type="term" value="P:folic acid catabolic process"/>
    <property type="evidence" value="ECO:0007669"/>
    <property type="project" value="TreeGrafter"/>
</dbReference>
<accession>I4YLK0</accession>
<protein>
    <submittedName>
        <fullName evidence="3">Amidohydrolase</fullName>
    </submittedName>
</protein>
<dbReference type="GO" id="GO:0016805">
    <property type="term" value="F:dipeptidase activity"/>
    <property type="evidence" value="ECO:0007669"/>
    <property type="project" value="TreeGrafter"/>
</dbReference>
<dbReference type="eggNOG" id="COG1473">
    <property type="taxonomic scope" value="Bacteria"/>
</dbReference>
<dbReference type="Gene3D" id="3.30.70.360">
    <property type="match status" value="1"/>
</dbReference>
<dbReference type="InterPro" id="IPR011650">
    <property type="entry name" value="Peptidase_M20_dimer"/>
</dbReference>
<sequence>MCPLSVEATESVFLGRHTDRGSILLYSADLKHHTPRRSQENQMMTGSLRMIALSLLLTAAPQAFAEPLTAEQRGQVVRAVSNYAPRMNDVADTIWKHPELGYLETATADLLIKELEAHGFKVERNVAGIPTAFVARYGTDTGPVIGLLAEMDALPGFSQAAAPQQQAVEGLASGHACGHHLFGAGSVAAAIAVAQWLKDNRVDGQIRLYGTPAEEGGSGKVYMVRSGLFDDVDVALHWHPSDSNSTEQGRSLANVSAKIRFKGESAHAAMQPERGRSALDGLEAMHHMINLMREHVPQETRIHYVTTNGGAAPNVVPDFAESYLYVRHPDPRVVGEVFEWITKTAEGAALGTGTKASIERLGGVYSVLPNDVLGRAMDRNLRAAGAIKWTPEETAFATELQKTLRTKPPLSSVSEIEDYSFGKQGFYSTDVGDVSWVVPTVGLGTATWVPGTATHSWQAVAAGGMSIGHKGTRLAAETLATTVVELFQSPKLVADAKAEFDRARGGSFSYSALIGDRNPPLDYRLKN</sequence>
<dbReference type="PIRSF" id="PIRSF037227">
    <property type="entry name" value="Aminobenzoyl-glu_utiliz_pB"/>
    <property type="match status" value="1"/>
</dbReference>
<dbReference type="NCBIfam" id="TIGR01891">
    <property type="entry name" value="amidohydrolases"/>
    <property type="match status" value="1"/>
</dbReference>
<dbReference type="PANTHER" id="PTHR30575">
    <property type="entry name" value="PEPTIDASE M20"/>
    <property type="match status" value="1"/>
</dbReference>
<evidence type="ECO:0000313" key="3">
    <source>
        <dbReference type="EMBL" id="EIM24842.1"/>
    </source>
</evidence>
<evidence type="ECO:0000256" key="1">
    <source>
        <dbReference type="ARBA" id="ARBA00022801"/>
    </source>
</evidence>
<reference evidence="3 4" key="1">
    <citation type="submission" date="2012-02" db="EMBL/GenBank/DDBJ databases">
        <title>Improved High-Quality Draft sequence of Microvirga sp. WSM3557.</title>
        <authorList>
            <consortium name="US DOE Joint Genome Institute"/>
            <person name="Lucas S."/>
            <person name="Han J."/>
            <person name="Lapidus A."/>
            <person name="Cheng J.-F."/>
            <person name="Goodwin L."/>
            <person name="Pitluck S."/>
            <person name="Peters L."/>
            <person name="Zhang X."/>
            <person name="Detter J.C."/>
            <person name="Han C."/>
            <person name="Tapia R."/>
            <person name="Land M."/>
            <person name="Hauser L."/>
            <person name="Kyrpides N."/>
            <person name="Ivanova N."/>
            <person name="Pagani I."/>
            <person name="Brau L."/>
            <person name="Yates R."/>
            <person name="O'Hara G."/>
            <person name="Rui T."/>
            <person name="Howieson J."/>
            <person name="Reeve W."/>
            <person name="Woyke T."/>
        </authorList>
    </citation>
    <scope>NUCLEOTIDE SEQUENCE [LARGE SCALE GENOMIC DNA]</scope>
    <source>
        <strain evidence="3 4">WSM3557</strain>
    </source>
</reference>
<dbReference type="SUPFAM" id="SSF55031">
    <property type="entry name" value="Bacterial exopeptidase dimerisation domain"/>
    <property type="match status" value="1"/>
</dbReference>
<dbReference type="Pfam" id="PF07687">
    <property type="entry name" value="M20_dimer"/>
    <property type="match status" value="1"/>
</dbReference>
<dbReference type="GO" id="GO:0071713">
    <property type="term" value="F:para-aminobenzoyl-glutamate hydrolase activity"/>
    <property type="evidence" value="ECO:0007669"/>
    <property type="project" value="TreeGrafter"/>
</dbReference>
<dbReference type="Gene3D" id="3.40.630.10">
    <property type="entry name" value="Zn peptidases"/>
    <property type="match status" value="1"/>
</dbReference>
<keyword evidence="4" id="KW-1185">Reference proteome</keyword>
<gene>
    <name evidence="3" type="ORF">MicloDRAFT_00055610</name>
</gene>
<evidence type="ECO:0000313" key="4">
    <source>
        <dbReference type="Proteomes" id="UP000003947"/>
    </source>
</evidence>
<dbReference type="GO" id="GO:0005737">
    <property type="term" value="C:cytoplasm"/>
    <property type="evidence" value="ECO:0007669"/>
    <property type="project" value="TreeGrafter"/>
</dbReference>
<dbReference type="HOGENOM" id="CLU_031812_0_1_5"/>
<dbReference type="PATRIC" id="fig|864069.3.peg.5976"/>
<dbReference type="InterPro" id="IPR017439">
    <property type="entry name" value="Amidohydrolase"/>
</dbReference>
<dbReference type="InterPro" id="IPR036264">
    <property type="entry name" value="Bact_exopeptidase_dim_dom"/>
</dbReference>
<organism evidence="3 4">
    <name type="scientific">Microvirga lotononidis</name>
    <dbReference type="NCBI Taxonomy" id="864069"/>
    <lineage>
        <taxon>Bacteria</taxon>
        <taxon>Pseudomonadati</taxon>
        <taxon>Pseudomonadota</taxon>
        <taxon>Alphaproteobacteria</taxon>
        <taxon>Hyphomicrobiales</taxon>
        <taxon>Methylobacteriaceae</taxon>
        <taxon>Microvirga</taxon>
    </lineage>
</organism>
<dbReference type="PANTHER" id="PTHR30575:SF0">
    <property type="entry name" value="XAA-ARG DIPEPTIDASE"/>
    <property type="match status" value="1"/>
</dbReference>
<proteinExistence type="predicted"/>
<evidence type="ECO:0000259" key="2">
    <source>
        <dbReference type="Pfam" id="PF07687"/>
    </source>
</evidence>
<feature type="domain" description="Peptidase M20 dimerisation" evidence="2">
    <location>
        <begin position="255"/>
        <end position="345"/>
    </location>
</feature>
<dbReference type="EMBL" id="JH660647">
    <property type="protein sequence ID" value="EIM24842.1"/>
    <property type="molecule type" value="Genomic_DNA"/>
</dbReference>
<dbReference type="Pfam" id="PF01546">
    <property type="entry name" value="Peptidase_M20"/>
    <property type="match status" value="1"/>
</dbReference>
<keyword evidence="1 3" id="KW-0378">Hydrolase</keyword>
<dbReference type="STRING" id="864069.MicloDRAFT_00055610"/>
<name>I4YLK0_9HYPH</name>
<dbReference type="SUPFAM" id="SSF53187">
    <property type="entry name" value="Zn-dependent exopeptidases"/>
    <property type="match status" value="1"/>
</dbReference>
<dbReference type="AlphaFoldDB" id="I4YLK0"/>